<sequence length="139" mass="15357">MSTRSLDAMSATEPASTNTDPQAVSAFPTSIATFSSFPQRPHDFPEPRRLFHTLYPCFYPSRHPAFSTSSPAIPARVYITPNKLHQNNRPNQDARVDRPPLSSSSILIEAMSLNLAGPGDGQLCTVWLDSFLQAQQQIK</sequence>
<evidence type="ECO:0000313" key="2">
    <source>
        <dbReference type="EMBL" id="VEL14534.1"/>
    </source>
</evidence>
<feature type="region of interest" description="Disordered" evidence="1">
    <location>
        <begin position="1"/>
        <end position="24"/>
    </location>
</feature>
<comment type="caution">
    <text evidence="2">The sequence shown here is derived from an EMBL/GenBank/DDBJ whole genome shotgun (WGS) entry which is preliminary data.</text>
</comment>
<name>A0A448WL90_9PLAT</name>
<proteinExistence type="predicted"/>
<gene>
    <name evidence="2" type="ORF">PXEA_LOCUS7974</name>
</gene>
<dbReference type="AlphaFoldDB" id="A0A448WL90"/>
<evidence type="ECO:0000256" key="1">
    <source>
        <dbReference type="SAM" id="MobiDB-lite"/>
    </source>
</evidence>
<dbReference type="Proteomes" id="UP000784294">
    <property type="component" value="Unassembled WGS sequence"/>
</dbReference>
<organism evidence="2 3">
    <name type="scientific">Protopolystoma xenopodis</name>
    <dbReference type="NCBI Taxonomy" id="117903"/>
    <lineage>
        <taxon>Eukaryota</taxon>
        <taxon>Metazoa</taxon>
        <taxon>Spiralia</taxon>
        <taxon>Lophotrochozoa</taxon>
        <taxon>Platyhelminthes</taxon>
        <taxon>Monogenea</taxon>
        <taxon>Polyopisthocotylea</taxon>
        <taxon>Polystomatidea</taxon>
        <taxon>Polystomatidae</taxon>
        <taxon>Protopolystoma</taxon>
    </lineage>
</organism>
<evidence type="ECO:0000313" key="3">
    <source>
        <dbReference type="Proteomes" id="UP000784294"/>
    </source>
</evidence>
<protein>
    <submittedName>
        <fullName evidence="2">Uncharacterized protein</fullName>
    </submittedName>
</protein>
<keyword evidence="3" id="KW-1185">Reference proteome</keyword>
<accession>A0A448WL90</accession>
<feature type="compositionally biased region" description="Polar residues" evidence="1">
    <location>
        <begin position="13"/>
        <end position="24"/>
    </location>
</feature>
<reference evidence="2" key="1">
    <citation type="submission" date="2018-11" db="EMBL/GenBank/DDBJ databases">
        <authorList>
            <consortium name="Pathogen Informatics"/>
        </authorList>
    </citation>
    <scope>NUCLEOTIDE SEQUENCE</scope>
</reference>
<dbReference type="EMBL" id="CAAALY010021528">
    <property type="protein sequence ID" value="VEL14534.1"/>
    <property type="molecule type" value="Genomic_DNA"/>
</dbReference>